<gene>
    <name evidence="2" type="ORF">CAPTEDRAFT_40304</name>
</gene>
<sequence>KPLHIVANHNQPHLIELLLSNGATVDVLNRRGITPLIVACTIPAELSVLTLLKHGADPNYQAPIELLPFSS</sequence>
<dbReference type="InterPro" id="IPR036770">
    <property type="entry name" value="Ankyrin_rpt-contain_sf"/>
</dbReference>
<feature type="repeat" description="ANK" evidence="1">
    <location>
        <begin position="1"/>
        <end position="30"/>
    </location>
</feature>
<name>R7UFE5_CAPTE</name>
<dbReference type="Pfam" id="PF12796">
    <property type="entry name" value="Ank_2"/>
    <property type="match status" value="1"/>
</dbReference>
<dbReference type="PANTHER" id="PTHR46224:SF6">
    <property type="entry name" value="ANKYRIN REPEAT FAMILY PROTEIN"/>
    <property type="match status" value="1"/>
</dbReference>
<dbReference type="EMBL" id="AMQN01007914">
    <property type="status" value="NOT_ANNOTATED_CDS"/>
    <property type="molecule type" value="Genomic_DNA"/>
</dbReference>
<dbReference type="AlphaFoldDB" id="R7UFE5"/>
<proteinExistence type="predicted"/>
<dbReference type="SUPFAM" id="SSF48403">
    <property type="entry name" value="Ankyrin repeat"/>
    <property type="match status" value="1"/>
</dbReference>
<keyword evidence="4" id="KW-1185">Reference proteome</keyword>
<reference evidence="3" key="3">
    <citation type="submission" date="2015-06" db="UniProtKB">
        <authorList>
            <consortium name="EnsemblMetazoa"/>
        </authorList>
    </citation>
    <scope>IDENTIFICATION</scope>
</reference>
<dbReference type="SMART" id="SM00248">
    <property type="entry name" value="ANK"/>
    <property type="match status" value="2"/>
</dbReference>
<evidence type="ECO:0000313" key="3">
    <source>
        <dbReference type="EnsemblMetazoa" id="CapteP40304"/>
    </source>
</evidence>
<dbReference type="Proteomes" id="UP000014760">
    <property type="component" value="Unassembled WGS sequence"/>
</dbReference>
<dbReference type="OrthoDB" id="439236at2759"/>
<feature type="non-terminal residue" evidence="2">
    <location>
        <position position="1"/>
    </location>
</feature>
<evidence type="ECO:0000313" key="2">
    <source>
        <dbReference type="EMBL" id="ELU05264.1"/>
    </source>
</evidence>
<dbReference type="PROSITE" id="PS50297">
    <property type="entry name" value="ANK_REP_REGION"/>
    <property type="match status" value="1"/>
</dbReference>
<dbReference type="InterPro" id="IPR051616">
    <property type="entry name" value="Cul2-RING_E3_ligase_SR"/>
</dbReference>
<reference evidence="2 4" key="2">
    <citation type="journal article" date="2013" name="Nature">
        <title>Insights into bilaterian evolution from three spiralian genomes.</title>
        <authorList>
            <person name="Simakov O."/>
            <person name="Marletaz F."/>
            <person name="Cho S.J."/>
            <person name="Edsinger-Gonzales E."/>
            <person name="Havlak P."/>
            <person name="Hellsten U."/>
            <person name="Kuo D.H."/>
            <person name="Larsson T."/>
            <person name="Lv J."/>
            <person name="Arendt D."/>
            <person name="Savage R."/>
            <person name="Osoegawa K."/>
            <person name="de Jong P."/>
            <person name="Grimwood J."/>
            <person name="Chapman J.A."/>
            <person name="Shapiro H."/>
            <person name="Aerts A."/>
            <person name="Otillar R.P."/>
            <person name="Terry A.Y."/>
            <person name="Boore J.L."/>
            <person name="Grigoriev I.V."/>
            <person name="Lindberg D.R."/>
            <person name="Seaver E.C."/>
            <person name="Weisblat D.A."/>
            <person name="Putnam N.H."/>
            <person name="Rokhsar D.S."/>
        </authorList>
    </citation>
    <scope>NUCLEOTIDE SEQUENCE</scope>
    <source>
        <strain evidence="2 4">I ESC-2004</strain>
    </source>
</reference>
<evidence type="ECO:0000256" key="1">
    <source>
        <dbReference type="PROSITE-ProRule" id="PRU00023"/>
    </source>
</evidence>
<protein>
    <submittedName>
        <fullName evidence="2 3">Uncharacterized protein</fullName>
    </submittedName>
</protein>
<dbReference type="PANTHER" id="PTHR46224">
    <property type="entry name" value="ANKYRIN REPEAT FAMILY PROTEIN"/>
    <property type="match status" value="1"/>
</dbReference>
<dbReference type="HOGENOM" id="CLU_2747316_0_0_1"/>
<evidence type="ECO:0000313" key="4">
    <source>
        <dbReference type="Proteomes" id="UP000014760"/>
    </source>
</evidence>
<keyword evidence="1" id="KW-0040">ANK repeat</keyword>
<dbReference type="STRING" id="283909.R7UFE5"/>
<organism evidence="2">
    <name type="scientific">Capitella teleta</name>
    <name type="common">Polychaete worm</name>
    <dbReference type="NCBI Taxonomy" id="283909"/>
    <lineage>
        <taxon>Eukaryota</taxon>
        <taxon>Metazoa</taxon>
        <taxon>Spiralia</taxon>
        <taxon>Lophotrochozoa</taxon>
        <taxon>Annelida</taxon>
        <taxon>Polychaeta</taxon>
        <taxon>Sedentaria</taxon>
        <taxon>Scolecida</taxon>
        <taxon>Capitellidae</taxon>
        <taxon>Capitella</taxon>
    </lineage>
</organism>
<dbReference type="EMBL" id="KB301692">
    <property type="protein sequence ID" value="ELU05264.1"/>
    <property type="molecule type" value="Genomic_DNA"/>
</dbReference>
<dbReference type="PROSITE" id="PS50088">
    <property type="entry name" value="ANK_REPEAT"/>
    <property type="match status" value="1"/>
</dbReference>
<dbReference type="EnsemblMetazoa" id="CapteT40304">
    <property type="protein sequence ID" value="CapteP40304"/>
    <property type="gene ID" value="CapteG40304"/>
</dbReference>
<dbReference type="Gene3D" id="1.25.40.20">
    <property type="entry name" value="Ankyrin repeat-containing domain"/>
    <property type="match status" value="1"/>
</dbReference>
<reference evidence="4" key="1">
    <citation type="submission" date="2012-12" db="EMBL/GenBank/DDBJ databases">
        <authorList>
            <person name="Hellsten U."/>
            <person name="Grimwood J."/>
            <person name="Chapman J.A."/>
            <person name="Shapiro H."/>
            <person name="Aerts A."/>
            <person name="Otillar R.P."/>
            <person name="Terry A.Y."/>
            <person name="Boore J.L."/>
            <person name="Simakov O."/>
            <person name="Marletaz F."/>
            <person name="Cho S.-J."/>
            <person name="Edsinger-Gonzales E."/>
            <person name="Havlak P."/>
            <person name="Kuo D.-H."/>
            <person name="Larsson T."/>
            <person name="Lv J."/>
            <person name="Arendt D."/>
            <person name="Savage R."/>
            <person name="Osoegawa K."/>
            <person name="de Jong P."/>
            <person name="Lindberg D.R."/>
            <person name="Seaver E.C."/>
            <person name="Weisblat D.A."/>
            <person name="Putnam N.H."/>
            <person name="Grigoriev I.V."/>
            <person name="Rokhsar D.S."/>
        </authorList>
    </citation>
    <scope>NUCLEOTIDE SEQUENCE</scope>
    <source>
        <strain evidence="4">I ESC-2004</strain>
    </source>
</reference>
<dbReference type="InterPro" id="IPR002110">
    <property type="entry name" value="Ankyrin_rpt"/>
</dbReference>
<accession>R7UFE5</accession>
<feature type="non-terminal residue" evidence="2">
    <location>
        <position position="71"/>
    </location>
</feature>